<keyword evidence="2 3" id="KW-0175">Coiled coil</keyword>
<evidence type="ECO:0000256" key="1">
    <source>
        <dbReference type="ARBA" id="ARBA00007584"/>
    </source>
</evidence>
<dbReference type="InterPro" id="IPR010754">
    <property type="entry name" value="OPA3-like"/>
</dbReference>
<dbReference type="Pfam" id="PF07047">
    <property type="entry name" value="OPA3"/>
    <property type="match status" value="1"/>
</dbReference>
<evidence type="ECO:0000256" key="3">
    <source>
        <dbReference type="SAM" id="Coils"/>
    </source>
</evidence>
<name>A0A0H5QRU2_9EUKA</name>
<dbReference type="AlphaFoldDB" id="A0A0H5QRU2"/>
<dbReference type="EMBL" id="HACM01003900">
    <property type="protein sequence ID" value="CRZ04342.1"/>
    <property type="molecule type" value="Transcribed_RNA"/>
</dbReference>
<reference evidence="4" key="1">
    <citation type="submission" date="2015-04" db="EMBL/GenBank/DDBJ databases">
        <title>The genome sequence of the plant pathogenic Rhizarian Plasmodiophora brassicae reveals insights in its biotrophic life cycle and the origin of chitin synthesis.</title>
        <authorList>
            <person name="Schwelm A."/>
            <person name="Fogelqvist J."/>
            <person name="Knaust A."/>
            <person name="Julke S."/>
            <person name="Lilja T."/>
            <person name="Dhandapani V."/>
            <person name="Bonilla-Rosso G."/>
            <person name="Karlsson M."/>
            <person name="Shevchenko A."/>
            <person name="Choi S.R."/>
            <person name="Kim H.G."/>
            <person name="Park J.Y."/>
            <person name="Lim Y.P."/>
            <person name="Ludwig-Muller J."/>
            <person name="Dixelius C."/>
        </authorList>
    </citation>
    <scope>NUCLEOTIDE SEQUENCE</scope>
    <source>
        <tissue evidence="4">Potato root galls</tissue>
    </source>
</reference>
<dbReference type="GO" id="GO:0019216">
    <property type="term" value="P:regulation of lipid metabolic process"/>
    <property type="evidence" value="ECO:0007669"/>
    <property type="project" value="TreeGrafter"/>
</dbReference>
<evidence type="ECO:0008006" key="5">
    <source>
        <dbReference type="Google" id="ProtNLM"/>
    </source>
</evidence>
<comment type="similarity">
    <text evidence="1">Belongs to the OPA3 family.</text>
</comment>
<accession>A0A0H5QRU2</accession>
<dbReference type="PANTHER" id="PTHR12499:SF0">
    <property type="entry name" value="OPTIC ATROPHY 3 PROTEIN"/>
    <property type="match status" value="1"/>
</dbReference>
<sequence length="162" mass="18592">MVAFGGILVKIGSLAIRTLAKPVSKAFVTQSKNHPVWRSMFVRYGQFHHRVQYKFQARLLGHRVRTVKPIDEDKALELGADAISEFMIFGVAGLCISLEVYRNLLNSEESRKAEEHLEVVEKQALQDRFDFLEQEIARLQEAQSAINQQFSASIDELRRRPH</sequence>
<feature type="coiled-coil region" evidence="3">
    <location>
        <begin position="122"/>
        <end position="149"/>
    </location>
</feature>
<organism evidence="4">
    <name type="scientific">Spongospora subterranea</name>
    <dbReference type="NCBI Taxonomy" id="70186"/>
    <lineage>
        <taxon>Eukaryota</taxon>
        <taxon>Sar</taxon>
        <taxon>Rhizaria</taxon>
        <taxon>Endomyxa</taxon>
        <taxon>Phytomyxea</taxon>
        <taxon>Plasmodiophorida</taxon>
        <taxon>Plasmodiophoridae</taxon>
        <taxon>Spongospora</taxon>
    </lineage>
</organism>
<dbReference type="GO" id="GO:0005739">
    <property type="term" value="C:mitochondrion"/>
    <property type="evidence" value="ECO:0007669"/>
    <property type="project" value="TreeGrafter"/>
</dbReference>
<evidence type="ECO:0000313" key="4">
    <source>
        <dbReference type="EMBL" id="CRZ04342.1"/>
    </source>
</evidence>
<proteinExistence type="inferred from homology"/>
<evidence type="ECO:0000256" key="2">
    <source>
        <dbReference type="ARBA" id="ARBA00023054"/>
    </source>
</evidence>
<protein>
    <recommendedName>
        <fullName evidence="5">OPA3-like protein</fullName>
    </recommendedName>
</protein>
<dbReference type="PANTHER" id="PTHR12499">
    <property type="entry name" value="OPTIC ATROPHY 3 PROTEIN OPA3"/>
    <property type="match status" value="1"/>
</dbReference>